<dbReference type="InterPro" id="IPR045863">
    <property type="entry name" value="CorA_TM1_TM2"/>
</dbReference>
<accession>A0A327M749</accession>
<keyword evidence="7" id="KW-0862">Zinc</keyword>
<dbReference type="AlphaFoldDB" id="A0A327M749"/>
<evidence type="ECO:0000256" key="7">
    <source>
        <dbReference type="ARBA" id="ARBA00022833"/>
    </source>
</evidence>
<evidence type="ECO:0000256" key="4">
    <source>
        <dbReference type="ARBA" id="ARBA00022475"/>
    </source>
</evidence>
<evidence type="ECO:0000256" key="8">
    <source>
        <dbReference type="ARBA" id="ARBA00022989"/>
    </source>
</evidence>
<dbReference type="InterPro" id="IPR002523">
    <property type="entry name" value="MgTranspt_CorA/ZnTranspt_ZntB"/>
</dbReference>
<proteinExistence type="inferred from homology"/>
<evidence type="ECO:0000256" key="3">
    <source>
        <dbReference type="ARBA" id="ARBA00022448"/>
    </source>
</evidence>
<feature type="transmembrane region" description="Helical" evidence="11">
    <location>
        <begin position="310"/>
        <end position="330"/>
    </location>
</feature>
<dbReference type="OrthoDB" id="9803484at2"/>
<evidence type="ECO:0000313" key="13">
    <source>
        <dbReference type="Proteomes" id="UP000249065"/>
    </source>
</evidence>
<dbReference type="SUPFAM" id="SSF144083">
    <property type="entry name" value="Magnesium transport protein CorA, transmembrane region"/>
    <property type="match status" value="1"/>
</dbReference>
<keyword evidence="6 11" id="KW-0812">Transmembrane</keyword>
<dbReference type="RefSeq" id="WP_111470637.1">
    <property type="nucleotide sequence ID" value="NZ_QLIX01000010.1"/>
</dbReference>
<keyword evidence="9" id="KW-0406">Ion transport</keyword>
<comment type="similarity">
    <text evidence="2">Belongs to the CorA metal ion transporter (MIT) (TC 1.A.35) family.</text>
</comment>
<dbReference type="GO" id="GO:0000287">
    <property type="term" value="F:magnesium ion binding"/>
    <property type="evidence" value="ECO:0007669"/>
    <property type="project" value="TreeGrafter"/>
</dbReference>
<evidence type="ECO:0000256" key="2">
    <source>
        <dbReference type="ARBA" id="ARBA00009765"/>
    </source>
</evidence>
<dbReference type="GO" id="GO:0015087">
    <property type="term" value="F:cobalt ion transmembrane transporter activity"/>
    <property type="evidence" value="ECO:0007669"/>
    <property type="project" value="TreeGrafter"/>
</dbReference>
<keyword evidence="8 11" id="KW-1133">Transmembrane helix</keyword>
<evidence type="ECO:0000256" key="1">
    <source>
        <dbReference type="ARBA" id="ARBA00004651"/>
    </source>
</evidence>
<dbReference type="Gene3D" id="1.20.58.340">
    <property type="entry name" value="Magnesium transport protein CorA, transmembrane region"/>
    <property type="match status" value="2"/>
</dbReference>
<evidence type="ECO:0000256" key="9">
    <source>
        <dbReference type="ARBA" id="ARBA00023065"/>
    </source>
</evidence>
<dbReference type="Proteomes" id="UP000249065">
    <property type="component" value="Unassembled WGS sequence"/>
</dbReference>
<comment type="caution">
    <text evidence="12">The sequence shown here is derived from an EMBL/GenBank/DDBJ whole genome shotgun (WGS) entry which is preliminary data.</text>
</comment>
<evidence type="ECO:0000256" key="5">
    <source>
        <dbReference type="ARBA" id="ARBA00022519"/>
    </source>
</evidence>
<organism evidence="12 13">
    <name type="scientific">Roseicella frigidaeris</name>
    <dbReference type="NCBI Taxonomy" id="2230885"/>
    <lineage>
        <taxon>Bacteria</taxon>
        <taxon>Pseudomonadati</taxon>
        <taxon>Pseudomonadota</taxon>
        <taxon>Alphaproteobacteria</taxon>
        <taxon>Acetobacterales</taxon>
        <taxon>Roseomonadaceae</taxon>
        <taxon>Roseicella</taxon>
    </lineage>
</organism>
<feature type="transmembrane region" description="Helical" evidence="11">
    <location>
        <begin position="276"/>
        <end position="298"/>
    </location>
</feature>
<dbReference type="Pfam" id="PF01544">
    <property type="entry name" value="CorA"/>
    <property type="match status" value="1"/>
</dbReference>
<dbReference type="GO" id="GO:0050897">
    <property type="term" value="F:cobalt ion binding"/>
    <property type="evidence" value="ECO:0007669"/>
    <property type="project" value="TreeGrafter"/>
</dbReference>
<dbReference type="SUPFAM" id="SSF143865">
    <property type="entry name" value="CorA soluble domain-like"/>
    <property type="match status" value="1"/>
</dbReference>
<keyword evidence="10 11" id="KW-0472">Membrane</keyword>
<name>A0A327M749_9PROT</name>
<dbReference type="EMBL" id="QLIX01000010">
    <property type="protein sequence ID" value="RAI58297.1"/>
    <property type="molecule type" value="Genomic_DNA"/>
</dbReference>
<keyword evidence="3" id="KW-0813">Transport</keyword>
<dbReference type="Gene3D" id="3.30.460.20">
    <property type="entry name" value="CorA soluble domain-like"/>
    <property type="match status" value="1"/>
</dbReference>
<comment type="subcellular location">
    <subcellularLocation>
        <location evidence="1">Cell membrane</location>
        <topology evidence="1">Multi-pass membrane protein</topology>
    </subcellularLocation>
</comment>
<dbReference type="PANTHER" id="PTHR46494">
    <property type="entry name" value="CORA FAMILY METAL ION TRANSPORTER (EUROFUNG)"/>
    <property type="match status" value="1"/>
</dbReference>
<sequence length="336" mass="36036">MPKTPYGLADPAVAQACPGLVAGWRIGDGPACRLSPEAALAALQGGQPPAWLHFDLTHAGARPLLAAAAGLPPGARHALVEAEEHPWIETQERAMFGCVPDLADEEEASGQPGLAVLRFVLAPGLLVTARRHRLRALARFEHPPEGLSPEALLARILRAVLGDVLGLQREMSARIERLEEHLLRDGAGVQRPVLGEIRRGILRLSRTLDPLLLSIETLEEEDMEGGWMAPAGQAALREALHRMRVAGRSIAALQERARIAQDDMASRAAEETNRRLFVLSVISAVMLPASLIAGIFGMNVGELPGVEQSWGFVMAMGLIVASIAATLGLLRAFRLM</sequence>
<gene>
    <name evidence="12" type="ORF">DOO78_14895</name>
</gene>
<evidence type="ECO:0008006" key="14">
    <source>
        <dbReference type="Google" id="ProtNLM"/>
    </source>
</evidence>
<dbReference type="PANTHER" id="PTHR46494:SF3">
    <property type="entry name" value="ZINC TRANSPORT PROTEIN ZNTB"/>
    <property type="match status" value="1"/>
</dbReference>
<evidence type="ECO:0000256" key="10">
    <source>
        <dbReference type="ARBA" id="ARBA00023136"/>
    </source>
</evidence>
<protein>
    <recommendedName>
        <fullName evidence="14">Magnesium transporter</fullName>
    </recommendedName>
</protein>
<keyword evidence="13" id="KW-1185">Reference proteome</keyword>
<dbReference type="GO" id="GO:0015095">
    <property type="term" value="F:magnesium ion transmembrane transporter activity"/>
    <property type="evidence" value="ECO:0007669"/>
    <property type="project" value="TreeGrafter"/>
</dbReference>
<keyword evidence="5" id="KW-0997">Cell inner membrane</keyword>
<evidence type="ECO:0000313" key="12">
    <source>
        <dbReference type="EMBL" id="RAI58297.1"/>
    </source>
</evidence>
<reference evidence="13" key="1">
    <citation type="submission" date="2018-06" db="EMBL/GenBank/DDBJ databases">
        <authorList>
            <person name="Khan S.A."/>
        </authorList>
    </citation>
    <scope>NUCLEOTIDE SEQUENCE [LARGE SCALE GENOMIC DNA]</scope>
    <source>
        <strain evidence="13">DB-1506</strain>
    </source>
</reference>
<evidence type="ECO:0000256" key="6">
    <source>
        <dbReference type="ARBA" id="ARBA00022692"/>
    </source>
</evidence>
<evidence type="ECO:0000256" key="11">
    <source>
        <dbReference type="SAM" id="Phobius"/>
    </source>
</evidence>
<keyword evidence="4" id="KW-1003">Cell membrane</keyword>
<dbReference type="InterPro" id="IPR045861">
    <property type="entry name" value="CorA_cytoplasmic_dom"/>
</dbReference>
<dbReference type="GO" id="GO:0005886">
    <property type="term" value="C:plasma membrane"/>
    <property type="evidence" value="ECO:0007669"/>
    <property type="project" value="UniProtKB-SubCell"/>
</dbReference>